<evidence type="ECO:0008006" key="4">
    <source>
        <dbReference type="Google" id="ProtNLM"/>
    </source>
</evidence>
<evidence type="ECO:0000313" key="3">
    <source>
        <dbReference type="Proteomes" id="UP001152049"/>
    </source>
</evidence>
<dbReference type="Pfam" id="PF17132">
    <property type="entry name" value="Glyco_hydro_106"/>
    <property type="match status" value="1"/>
</dbReference>
<dbReference type="PANTHER" id="PTHR36848:SF2">
    <property type="entry name" value="SECRETED PROTEIN"/>
    <property type="match status" value="1"/>
</dbReference>
<name>A0A9W8RMN8_9HYPO</name>
<protein>
    <recommendedName>
        <fullName evidence="4">Secreted protein</fullName>
    </recommendedName>
</protein>
<keyword evidence="3" id="KW-1185">Reference proteome</keyword>
<dbReference type="Proteomes" id="UP001152049">
    <property type="component" value="Unassembled WGS sequence"/>
</dbReference>
<accession>A0A9W8RMN8</accession>
<dbReference type="EMBL" id="JAOQAZ010000045">
    <property type="protein sequence ID" value="KAJ4245748.1"/>
    <property type="molecule type" value="Genomic_DNA"/>
</dbReference>
<feature type="region of interest" description="Disordered" evidence="1">
    <location>
        <begin position="45"/>
        <end position="73"/>
    </location>
</feature>
<organism evidence="2 3">
    <name type="scientific">Fusarium torreyae</name>
    <dbReference type="NCBI Taxonomy" id="1237075"/>
    <lineage>
        <taxon>Eukaryota</taxon>
        <taxon>Fungi</taxon>
        <taxon>Dikarya</taxon>
        <taxon>Ascomycota</taxon>
        <taxon>Pezizomycotina</taxon>
        <taxon>Sordariomycetes</taxon>
        <taxon>Hypocreomycetidae</taxon>
        <taxon>Hypocreales</taxon>
        <taxon>Nectriaceae</taxon>
        <taxon>Fusarium</taxon>
    </lineage>
</organism>
<comment type="caution">
    <text evidence="2">The sequence shown here is derived from an EMBL/GenBank/DDBJ whole genome shotgun (WGS) entry which is preliminary data.</text>
</comment>
<gene>
    <name evidence="2" type="ORF">NW762_013872</name>
</gene>
<evidence type="ECO:0000256" key="1">
    <source>
        <dbReference type="SAM" id="MobiDB-lite"/>
    </source>
</evidence>
<dbReference type="PANTHER" id="PTHR36848">
    <property type="entry name" value="DNA-BINDING PROTEIN (PUTATIVE SECRETED PROTEIN)-RELATED"/>
    <property type="match status" value="1"/>
</dbReference>
<dbReference type="InterPro" id="IPR053161">
    <property type="entry name" value="Ulvan_degrading_GH"/>
</dbReference>
<dbReference type="AlphaFoldDB" id="A0A9W8RMN8"/>
<proteinExistence type="predicted"/>
<reference evidence="2" key="1">
    <citation type="submission" date="2022-09" db="EMBL/GenBank/DDBJ databases">
        <title>Fusarium specimens isolated from Avocado Roots.</title>
        <authorList>
            <person name="Stajich J."/>
            <person name="Roper C."/>
            <person name="Heimlech-Rivalta G."/>
        </authorList>
    </citation>
    <scope>NUCLEOTIDE SEQUENCE</scope>
    <source>
        <strain evidence="2">CF00136</strain>
    </source>
</reference>
<sequence length="1013" mass="111215">MANLVGIHKMFQLASILSIGSSSHASLHSSPNPCLATLIIADDGSGQNTQRSRDKGSFANPPSRDRPRSRYWLPDASVDPKVVEQDILRAGSIGAGGVEFLPFYNYGGGLGPPPPGVDWTKYGFGTPAHLKILNASLDAHAKGGLAMDFALGPNQGQGVPAEPDNEGLQWDLITFSQPVPPKGLFKGKLPGWGTGRLVSAVSGLVLSTKNITETQVGVQGPKRFTYEQLIIRHDTLNDITSKVDSKTGAFSINLHQSPATTRYRVFAFYERKTENKNLVFKSDSNATIWDRGSYAVDHFSKRGAKVITDFWDKYILSDPSIKEKLRSVGNYGWEDSLELRSQVSWSPTLPARFRAKFGYHIRKYLPLIAFGNNNVNIQSDDPGSLHAFLDTNDRGAGFVNDYRAVLAEGYIEYLQTLKQWLRVTLDVSLSVQPAYNLPMDMISVVPYVDVPESESLQAHNNIDAYRTFTGAANLAGRRIISNELGAEFDRAFSLTIPELVQMANRGFAGGLNQFVIHGQSYTGDYPSTTWPGNVPFRYLVSDPYSNKRPDWDHGLNEAIGYIGRVQHVQRQGLPRVDIAVLQKKSVTDPNFATFYEGKDLVAAGWTFNYLSSDNFDLKQAFVRDRILAPEGPSYQALVVPGISNLTLGAVNHLSNYAKRGLPIIISGGTPDYYPNGASSKAQLVKKAISALQKQRNVHSVAEDGVPNLLISLGLKPRVGASFQGKGTLHTTWREDLDNGVSYAYIYSDLDESAGELVPSRRCHYIMSRMARLRFGNQTVIIAFSDKPLGSEAAPKTWFTKVPEGVLGTGYDDRGLYVDAPTHASGVAQLSSGKILKLSSSSPAAFDLSSWTLTAEHWEKPKDMLDASVIAVKRNTTHKLDKLVSWLDIPPLTNTSGIGYYATSFQWGQKSFKNVGAYIELPPRMNSIQLKVNGQQLQRLDSTSPVVDVSKFLVKGKNTIVVLAPTTMWNYLRSIMSQIQNGSPTHLQSAGLAPPVTNGLVGKVRVVPFERVHV</sequence>
<evidence type="ECO:0000313" key="2">
    <source>
        <dbReference type="EMBL" id="KAJ4245748.1"/>
    </source>
</evidence>
<dbReference type="OrthoDB" id="2588159at2759"/>